<comment type="subunit">
    <text evidence="2 9">Homotetramer.</text>
</comment>
<keyword evidence="6 9" id="KW-0028">Amino-acid biosynthesis</keyword>
<dbReference type="FunFam" id="3.40.50.620:FF:000019">
    <property type="entry name" value="Argininosuccinate synthase"/>
    <property type="match status" value="1"/>
</dbReference>
<keyword evidence="7 9" id="KW-0547">Nucleotide-binding</keyword>
<evidence type="ECO:0000256" key="2">
    <source>
        <dbReference type="ARBA" id="ARBA00011881"/>
    </source>
</evidence>
<dbReference type="Gene3D" id="3.40.50.620">
    <property type="entry name" value="HUPs"/>
    <property type="match status" value="1"/>
</dbReference>
<dbReference type="InterPro" id="IPR048267">
    <property type="entry name" value="Arginosuc_syn_N"/>
</dbReference>
<evidence type="ECO:0000256" key="5">
    <source>
        <dbReference type="ARBA" id="ARBA00022598"/>
    </source>
</evidence>
<dbReference type="InterPro" id="IPR001518">
    <property type="entry name" value="Arginosuc_synth"/>
</dbReference>
<feature type="binding site" evidence="9">
    <location>
        <position position="119"/>
    </location>
    <ligand>
        <name>L-aspartate</name>
        <dbReference type="ChEBI" id="CHEBI:29991"/>
    </ligand>
</feature>
<sequence length="400" mass="44469">MTKEKIVLAYSGGLDTSITIPWLKENYDSEIIAVCVDVGQVEDWEEVEKKALLSGASKFYCPHAADEFAKEYIFPAVSAHAKYQGTYLLGTALARPLIAKKLVEIAHLENAVAICHGCTGKGNDQVRFEMGIAAFDSEIKVIAPWRQWDIKSREDAIDYAIQKGIPITSTKEKIYSEDENLMHISHEGGDIESPANFVNYESVLKITNALENTPDEAEFVSITFEKGLAVAVNGLKMEPSEVLSTLNHLSGKHGIGVLDWIEDRAIGMKSRGIYETPGGALLMEAHARLESLTLTKETIKLKQMISTEYAELVYNGQWYSQANLAIKAFMDKTQECVNGEVQLKLYKGNMLPYSVTSPNQLFDEDVSGFGEDDLFSHHDARGYINVMTLPTKIQQRKGMI</sequence>
<dbReference type="GO" id="GO:0000050">
    <property type="term" value="P:urea cycle"/>
    <property type="evidence" value="ECO:0007669"/>
    <property type="project" value="TreeGrafter"/>
</dbReference>
<feature type="binding site" evidence="9">
    <location>
        <position position="176"/>
    </location>
    <ligand>
        <name>L-citrulline</name>
        <dbReference type="ChEBI" id="CHEBI:57743"/>
    </ligand>
</feature>
<organism evidence="12 13">
    <name type="scientific">Desemzia incerta</name>
    <dbReference type="NCBI Taxonomy" id="82801"/>
    <lineage>
        <taxon>Bacteria</taxon>
        <taxon>Bacillati</taxon>
        <taxon>Bacillota</taxon>
        <taxon>Bacilli</taxon>
        <taxon>Lactobacillales</taxon>
        <taxon>Carnobacteriaceae</taxon>
        <taxon>Desemzia</taxon>
    </lineage>
</organism>
<keyword evidence="4 9" id="KW-0055">Arginine biosynthesis</keyword>
<comment type="catalytic activity">
    <reaction evidence="9">
        <text>L-citrulline + L-aspartate + ATP = 2-(N(omega)-L-arginino)succinate + AMP + diphosphate + H(+)</text>
        <dbReference type="Rhea" id="RHEA:10932"/>
        <dbReference type="ChEBI" id="CHEBI:15378"/>
        <dbReference type="ChEBI" id="CHEBI:29991"/>
        <dbReference type="ChEBI" id="CHEBI:30616"/>
        <dbReference type="ChEBI" id="CHEBI:33019"/>
        <dbReference type="ChEBI" id="CHEBI:57472"/>
        <dbReference type="ChEBI" id="CHEBI:57743"/>
        <dbReference type="ChEBI" id="CHEBI:456215"/>
        <dbReference type="EC" id="6.3.4.5"/>
    </reaction>
</comment>
<protein>
    <recommendedName>
        <fullName evidence="3 9">Argininosuccinate synthase</fullName>
        <ecNumber evidence="3 9">6.3.4.5</ecNumber>
    </recommendedName>
    <alternativeName>
        <fullName evidence="9">Citrulline--aspartate ligase</fullName>
    </alternativeName>
</protein>
<keyword evidence="13" id="KW-1185">Reference proteome</keyword>
<dbReference type="AlphaFoldDB" id="A0A1I5Y0N6"/>
<dbReference type="GO" id="GO:0005737">
    <property type="term" value="C:cytoplasm"/>
    <property type="evidence" value="ECO:0007669"/>
    <property type="project" value="UniProtKB-SubCell"/>
</dbReference>
<feature type="domain" description="Arginosuccinate synthase-like N-terminal" evidence="10">
    <location>
        <begin position="5"/>
        <end position="166"/>
    </location>
</feature>
<dbReference type="NCBIfam" id="TIGR00032">
    <property type="entry name" value="argG"/>
    <property type="match status" value="1"/>
</dbReference>
<dbReference type="UniPathway" id="UPA00068">
    <property type="reaction ID" value="UER00113"/>
</dbReference>
<dbReference type="SUPFAM" id="SSF69864">
    <property type="entry name" value="Argininosuccinate synthetase, C-terminal domain"/>
    <property type="match status" value="1"/>
</dbReference>
<feature type="binding site" evidence="9">
    <location>
        <position position="185"/>
    </location>
    <ligand>
        <name>L-citrulline</name>
        <dbReference type="ChEBI" id="CHEBI:57743"/>
    </ligand>
</feature>
<feature type="binding site" evidence="9">
    <location>
        <position position="127"/>
    </location>
    <ligand>
        <name>L-citrulline</name>
        <dbReference type="ChEBI" id="CHEBI:57743"/>
    </ligand>
</feature>
<evidence type="ECO:0000256" key="3">
    <source>
        <dbReference type="ARBA" id="ARBA00012286"/>
    </source>
</evidence>
<reference evidence="12 13" key="1">
    <citation type="submission" date="2016-10" db="EMBL/GenBank/DDBJ databases">
        <authorList>
            <person name="de Groot N.N."/>
        </authorList>
    </citation>
    <scope>NUCLEOTIDE SEQUENCE [LARGE SCALE GENOMIC DNA]</scope>
    <source>
        <strain evidence="12 13">DSM 20581</strain>
    </source>
</reference>
<comment type="pathway">
    <text evidence="1 9">Amino-acid biosynthesis; L-arginine biosynthesis; L-arginine from L-ornithine and carbamoyl phosphate: step 2/3.</text>
</comment>
<dbReference type="SUPFAM" id="SSF52402">
    <property type="entry name" value="Adenine nucleotide alpha hydrolases-like"/>
    <property type="match status" value="1"/>
</dbReference>
<dbReference type="PROSITE" id="PS00565">
    <property type="entry name" value="ARGININOSUCCIN_SYN_2"/>
    <property type="match status" value="1"/>
</dbReference>
<dbReference type="GO" id="GO:0004055">
    <property type="term" value="F:argininosuccinate synthase activity"/>
    <property type="evidence" value="ECO:0007669"/>
    <property type="project" value="UniProtKB-UniRule"/>
</dbReference>
<feature type="binding site" evidence="9">
    <location>
        <position position="124"/>
    </location>
    <ligand>
        <name>L-aspartate</name>
        <dbReference type="ChEBI" id="CHEBI:29991"/>
    </ligand>
</feature>
<feature type="binding site" evidence="9">
    <location>
        <position position="117"/>
    </location>
    <ligand>
        <name>ATP</name>
        <dbReference type="ChEBI" id="CHEBI:30616"/>
    </ligand>
</feature>
<dbReference type="PANTHER" id="PTHR11587">
    <property type="entry name" value="ARGININOSUCCINATE SYNTHASE"/>
    <property type="match status" value="1"/>
</dbReference>
<dbReference type="Pfam" id="PF00764">
    <property type="entry name" value="Arginosuc_synth"/>
    <property type="match status" value="1"/>
</dbReference>
<dbReference type="InterPro" id="IPR048268">
    <property type="entry name" value="Arginosuc_syn_C"/>
</dbReference>
<keyword evidence="5 9" id="KW-0436">Ligase</keyword>
<evidence type="ECO:0000256" key="6">
    <source>
        <dbReference type="ARBA" id="ARBA00022605"/>
    </source>
</evidence>
<evidence type="ECO:0000256" key="8">
    <source>
        <dbReference type="ARBA" id="ARBA00022840"/>
    </source>
</evidence>
<dbReference type="Gene3D" id="3.90.1260.10">
    <property type="entry name" value="Argininosuccinate synthetase, chain A, domain 2"/>
    <property type="match status" value="1"/>
</dbReference>
<dbReference type="CDD" id="cd01999">
    <property type="entry name" value="ASS"/>
    <property type="match status" value="1"/>
</dbReference>
<dbReference type="GO" id="GO:0005524">
    <property type="term" value="F:ATP binding"/>
    <property type="evidence" value="ECO:0007669"/>
    <property type="project" value="UniProtKB-UniRule"/>
</dbReference>
<dbReference type="STRING" id="82801.SAMN04488506_1694"/>
<dbReference type="FunFam" id="3.90.1260.10:FF:000007">
    <property type="entry name" value="Argininosuccinate synthase"/>
    <property type="match status" value="1"/>
</dbReference>
<evidence type="ECO:0000313" key="13">
    <source>
        <dbReference type="Proteomes" id="UP000199136"/>
    </source>
</evidence>
<dbReference type="EMBL" id="FOXW01000006">
    <property type="protein sequence ID" value="SFQ37745.1"/>
    <property type="molecule type" value="Genomic_DNA"/>
</dbReference>
<dbReference type="PROSITE" id="PS00564">
    <property type="entry name" value="ARGININOSUCCIN_SYN_1"/>
    <property type="match status" value="1"/>
</dbReference>
<evidence type="ECO:0000256" key="1">
    <source>
        <dbReference type="ARBA" id="ARBA00004967"/>
    </source>
</evidence>
<evidence type="ECO:0000256" key="4">
    <source>
        <dbReference type="ARBA" id="ARBA00022571"/>
    </source>
</evidence>
<dbReference type="PANTHER" id="PTHR11587:SF2">
    <property type="entry name" value="ARGININOSUCCINATE SYNTHASE"/>
    <property type="match status" value="1"/>
</dbReference>
<feature type="binding site" evidence="9">
    <location>
        <position position="87"/>
    </location>
    <ligand>
        <name>L-citrulline</name>
        <dbReference type="ChEBI" id="CHEBI:57743"/>
    </ligand>
</feature>
<evidence type="ECO:0000259" key="10">
    <source>
        <dbReference type="Pfam" id="PF00764"/>
    </source>
</evidence>
<proteinExistence type="inferred from homology"/>
<feature type="binding site" evidence="9">
    <location>
        <position position="274"/>
    </location>
    <ligand>
        <name>L-citrulline</name>
        <dbReference type="ChEBI" id="CHEBI:57743"/>
    </ligand>
</feature>
<dbReference type="HAMAP" id="MF_00005">
    <property type="entry name" value="Arg_succ_synth_type1"/>
    <property type="match status" value="1"/>
</dbReference>
<dbReference type="Proteomes" id="UP000199136">
    <property type="component" value="Unassembled WGS sequence"/>
</dbReference>
<comment type="subcellular location">
    <subcellularLocation>
        <location evidence="9">Cytoplasm</location>
    </subcellularLocation>
</comment>
<dbReference type="GO" id="GO:0006526">
    <property type="term" value="P:L-arginine biosynthetic process"/>
    <property type="evidence" value="ECO:0007669"/>
    <property type="project" value="UniProtKB-UniRule"/>
</dbReference>
<dbReference type="InterPro" id="IPR014729">
    <property type="entry name" value="Rossmann-like_a/b/a_fold"/>
</dbReference>
<dbReference type="RefSeq" id="WP_092480733.1">
    <property type="nucleotide sequence ID" value="NZ_FOXW01000006.1"/>
</dbReference>
<comment type="similarity">
    <text evidence="9">Belongs to the argininosuccinate synthase family. Type 1 subfamily.</text>
</comment>
<evidence type="ECO:0000256" key="7">
    <source>
        <dbReference type="ARBA" id="ARBA00022741"/>
    </source>
</evidence>
<dbReference type="OrthoDB" id="9801641at2"/>
<dbReference type="Pfam" id="PF20979">
    <property type="entry name" value="Arginosuc_syn_C"/>
    <property type="match status" value="1"/>
</dbReference>
<dbReference type="InterPro" id="IPR023434">
    <property type="entry name" value="Arginosuc_synth_type_1_subfam"/>
</dbReference>
<feature type="binding site" evidence="9">
    <location>
        <begin position="9"/>
        <end position="17"/>
    </location>
    <ligand>
        <name>ATP</name>
        <dbReference type="ChEBI" id="CHEBI:30616"/>
    </ligand>
</feature>
<feature type="binding site" evidence="9">
    <location>
        <position position="262"/>
    </location>
    <ligand>
        <name>L-citrulline</name>
        <dbReference type="ChEBI" id="CHEBI:57743"/>
    </ligand>
</feature>
<dbReference type="NCBIfam" id="NF001770">
    <property type="entry name" value="PRK00509.1"/>
    <property type="match status" value="1"/>
</dbReference>
<evidence type="ECO:0000256" key="9">
    <source>
        <dbReference type="HAMAP-Rule" id="MF_00005"/>
    </source>
</evidence>
<feature type="domain" description="Arginosuccinate synthase C-terminal" evidence="11">
    <location>
        <begin position="175"/>
        <end position="393"/>
    </location>
</feature>
<accession>A0A1I5Y0N6</accession>
<keyword evidence="8 9" id="KW-0067">ATP-binding</keyword>
<feature type="binding site" evidence="9">
    <location>
        <position position="123"/>
    </location>
    <ligand>
        <name>L-aspartate</name>
        <dbReference type="ChEBI" id="CHEBI:29991"/>
    </ligand>
</feature>
<dbReference type="GO" id="GO:0000053">
    <property type="term" value="P:argininosuccinate metabolic process"/>
    <property type="evidence" value="ECO:0007669"/>
    <property type="project" value="TreeGrafter"/>
</dbReference>
<evidence type="ECO:0000259" key="11">
    <source>
        <dbReference type="Pfam" id="PF20979"/>
    </source>
</evidence>
<gene>
    <name evidence="9" type="primary">argG</name>
    <name evidence="12" type="ORF">SAMN04488506_1694</name>
</gene>
<keyword evidence="9" id="KW-0963">Cytoplasm</keyword>
<dbReference type="InterPro" id="IPR024074">
    <property type="entry name" value="AS_cat/multimer_dom_body"/>
</dbReference>
<comment type="caution">
    <text evidence="9">Lacks conserved residue(s) required for the propagation of feature annotation.</text>
</comment>
<feature type="binding site" evidence="9">
    <location>
        <position position="123"/>
    </location>
    <ligand>
        <name>L-citrulline</name>
        <dbReference type="ChEBI" id="CHEBI:57743"/>
    </ligand>
</feature>
<evidence type="ECO:0000313" key="12">
    <source>
        <dbReference type="EMBL" id="SFQ37745.1"/>
    </source>
</evidence>
<dbReference type="EC" id="6.3.4.5" evidence="3 9"/>
<dbReference type="InterPro" id="IPR018223">
    <property type="entry name" value="Arginosuc_synth_CS"/>
</dbReference>
<name>A0A1I5Y0N6_9LACT</name>